<reference evidence="1 2" key="1">
    <citation type="journal article" date="2014" name="Syst. Appl. Microbiol.">
        <title>Microsymbionts of Phaseolus vulgaris in acid and alkaline soils of Mexico.</title>
        <authorList>
            <person name="Verastegui-Valdes M.M."/>
            <person name="Zhang Y.J."/>
            <person name="Rivera-Orduna F.N."/>
            <person name="Cheng H.P."/>
            <person name="Sui X.H."/>
            <person name="Wang E.T."/>
        </authorList>
    </citation>
    <scope>NUCLEOTIDE SEQUENCE [LARGE SCALE GENOMIC DNA]</scope>
    <source>
        <strain evidence="1 2">FG01</strain>
    </source>
</reference>
<dbReference type="AlphaFoldDB" id="A0A2S3YVQ5"/>
<gene>
    <name evidence="1" type="ORF">ATY31_00270</name>
</gene>
<sequence length="67" mass="7834">MYPFRDFECVIRPDDMNLLQRLFESELARTNLKCDTPHAEALAKRLIALYQNGVRNPADLLERVNDL</sequence>
<accession>A0A2S3YVQ5</accession>
<comment type="caution">
    <text evidence="1">The sequence shown here is derived from an EMBL/GenBank/DDBJ whole genome shotgun (WGS) entry which is preliminary data.</text>
</comment>
<dbReference type="Proteomes" id="UP000237511">
    <property type="component" value="Unassembled WGS sequence"/>
</dbReference>
<evidence type="ECO:0000313" key="2">
    <source>
        <dbReference type="Proteomes" id="UP000237511"/>
    </source>
</evidence>
<organism evidence="1 2">
    <name type="scientific">Sinorhizobium americanum</name>
    <dbReference type="NCBI Taxonomy" id="194963"/>
    <lineage>
        <taxon>Bacteria</taxon>
        <taxon>Pseudomonadati</taxon>
        <taxon>Pseudomonadota</taxon>
        <taxon>Alphaproteobacteria</taxon>
        <taxon>Hyphomicrobiales</taxon>
        <taxon>Rhizobiaceae</taxon>
        <taxon>Sinorhizobium/Ensifer group</taxon>
        <taxon>Sinorhizobium</taxon>
    </lineage>
</organism>
<name>A0A2S3YVQ5_9HYPH</name>
<protein>
    <submittedName>
        <fullName evidence="1">Uncharacterized protein</fullName>
    </submittedName>
</protein>
<dbReference type="EMBL" id="LODU01000001">
    <property type="protein sequence ID" value="POH35708.1"/>
    <property type="molecule type" value="Genomic_DNA"/>
</dbReference>
<proteinExistence type="predicted"/>
<evidence type="ECO:0000313" key="1">
    <source>
        <dbReference type="EMBL" id="POH35708.1"/>
    </source>
</evidence>